<accession>A0A6G0W6T2</accession>
<dbReference type="AlphaFoldDB" id="A0A6G0W6T2"/>
<feature type="signal peptide" evidence="2">
    <location>
        <begin position="1"/>
        <end position="20"/>
    </location>
</feature>
<name>A0A6G0W6T2_9STRA</name>
<evidence type="ECO:0008006" key="5">
    <source>
        <dbReference type="Google" id="ProtNLM"/>
    </source>
</evidence>
<evidence type="ECO:0000313" key="4">
    <source>
        <dbReference type="Proteomes" id="UP000481153"/>
    </source>
</evidence>
<sequence>MRTTTFSLALFAVLAAGYHAANEGSIQLVNAHDQAVADKLHLDFATFSKLQSEDSGRKLINIKDAIMEIKRKRKQHVGNEKERAEPNKDGIQRFRDKLREMREKKVVRSERPKARNAASNDIDANQRSISSSSD</sequence>
<feature type="region of interest" description="Disordered" evidence="1">
    <location>
        <begin position="72"/>
        <end position="134"/>
    </location>
</feature>
<evidence type="ECO:0000256" key="2">
    <source>
        <dbReference type="SAM" id="SignalP"/>
    </source>
</evidence>
<feature type="compositionally biased region" description="Basic and acidic residues" evidence="1">
    <location>
        <begin position="77"/>
        <end position="113"/>
    </location>
</feature>
<gene>
    <name evidence="3" type="ORF">Ae201684_018875</name>
</gene>
<comment type="caution">
    <text evidence="3">The sequence shown here is derived from an EMBL/GenBank/DDBJ whole genome shotgun (WGS) entry which is preliminary data.</text>
</comment>
<organism evidence="3 4">
    <name type="scientific">Aphanomyces euteiches</name>
    <dbReference type="NCBI Taxonomy" id="100861"/>
    <lineage>
        <taxon>Eukaryota</taxon>
        <taxon>Sar</taxon>
        <taxon>Stramenopiles</taxon>
        <taxon>Oomycota</taxon>
        <taxon>Saprolegniomycetes</taxon>
        <taxon>Saprolegniales</taxon>
        <taxon>Verrucalvaceae</taxon>
        <taxon>Aphanomyces</taxon>
    </lineage>
</organism>
<keyword evidence="2" id="KW-0732">Signal</keyword>
<keyword evidence="4" id="KW-1185">Reference proteome</keyword>
<protein>
    <recommendedName>
        <fullName evidence="5">RxLR effector protein</fullName>
    </recommendedName>
</protein>
<dbReference type="EMBL" id="VJMJ01000362">
    <property type="protein sequence ID" value="KAF0721839.1"/>
    <property type="molecule type" value="Genomic_DNA"/>
</dbReference>
<feature type="compositionally biased region" description="Polar residues" evidence="1">
    <location>
        <begin position="117"/>
        <end position="134"/>
    </location>
</feature>
<reference evidence="3 4" key="1">
    <citation type="submission" date="2019-07" db="EMBL/GenBank/DDBJ databases">
        <title>Genomics analysis of Aphanomyces spp. identifies a new class of oomycete effector associated with host adaptation.</title>
        <authorList>
            <person name="Gaulin E."/>
        </authorList>
    </citation>
    <scope>NUCLEOTIDE SEQUENCE [LARGE SCALE GENOMIC DNA]</scope>
    <source>
        <strain evidence="3 4">ATCC 201684</strain>
    </source>
</reference>
<dbReference type="Proteomes" id="UP000481153">
    <property type="component" value="Unassembled WGS sequence"/>
</dbReference>
<evidence type="ECO:0000313" key="3">
    <source>
        <dbReference type="EMBL" id="KAF0721839.1"/>
    </source>
</evidence>
<feature type="chain" id="PRO_5026201582" description="RxLR effector protein" evidence="2">
    <location>
        <begin position="21"/>
        <end position="134"/>
    </location>
</feature>
<proteinExistence type="predicted"/>
<dbReference type="VEuPathDB" id="FungiDB:AeMF1_012699"/>
<evidence type="ECO:0000256" key="1">
    <source>
        <dbReference type="SAM" id="MobiDB-lite"/>
    </source>
</evidence>